<dbReference type="InterPro" id="IPR044878">
    <property type="entry name" value="UbiA_sf"/>
</dbReference>
<evidence type="ECO:0000256" key="5">
    <source>
        <dbReference type="SAM" id="Phobius"/>
    </source>
</evidence>
<accession>A0A9C9EKB2</accession>
<dbReference type="Gene3D" id="1.10.357.140">
    <property type="entry name" value="UbiA prenyltransferase"/>
    <property type="match status" value="1"/>
</dbReference>
<comment type="subcellular location">
    <subcellularLocation>
        <location evidence="1">Membrane</location>
        <topology evidence="1">Multi-pass membrane protein</topology>
    </subcellularLocation>
</comment>
<evidence type="ECO:0000313" key="7">
    <source>
        <dbReference type="Proteomes" id="UP000885826"/>
    </source>
</evidence>
<evidence type="ECO:0000256" key="4">
    <source>
        <dbReference type="ARBA" id="ARBA00023136"/>
    </source>
</evidence>
<sequence>MKKLIFFIRSIRWFEIGVRMGGPLTAMLIVLPAHTRLHLMKMGLALLAFFFGWVHGYTLNEWGGYASDRLDPRRMDKPLITGNISTREMLGFSIVNAFFCVVLYAFLNPWLLIIVFFDIAIGVLYDHPKTALKAIPFASFAVLFIVSVNDVLLGWLIFSTEPVKGIIFGIFFGILGLAGISFHEAGDYESDRDAGIKTNAVRFGKKRILTAGFVFYTLSCFYFILLTILRIIPSDLYPVFIVTYPVYVYIFYRCIKAGATSAAIHLLIKRYRLLYGCIGLYLLIQLWL</sequence>
<feature type="transmembrane region" description="Helical" evidence="5">
    <location>
        <begin position="94"/>
        <end position="125"/>
    </location>
</feature>
<evidence type="ECO:0000256" key="2">
    <source>
        <dbReference type="ARBA" id="ARBA00022692"/>
    </source>
</evidence>
<comment type="caution">
    <text evidence="6">The sequence shown here is derived from an EMBL/GenBank/DDBJ whole genome shotgun (WGS) entry which is preliminary data.</text>
</comment>
<protein>
    <recommendedName>
        <fullName evidence="8">Prenyltransferase</fullName>
    </recommendedName>
</protein>
<dbReference type="Gene3D" id="1.20.120.1780">
    <property type="entry name" value="UbiA prenyltransferase"/>
    <property type="match status" value="1"/>
</dbReference>
<keyword evidence="3 5" id="KW-1133">Transmembrane helix</keyword>
<dbReference type="GO" id="GO:0016020">
    <property type="term" value="C:membrane"/>
    <property type="evidence" value="ECO:0007669"/>
    <property type="project" value="UniProtKB-SubCell"/>
</dbReference>
<name>A0A9C9EKB2_UNCW3</name>
<dbReference type="Proteomes" id="UP000885826">
    <property type="component" value="Unassembled WGS sequence"/>
</dbReference>
<feature type="transmembrane region" description="Helical" evidence="5">
    <location>
        <begin position="163"/>
        <end position="182"/>
    </location>
</feature>
<reference evidence="6" key="1">
    <citation type="journal article" date="2020" name="mSystems">
        <title>Genome- and Community-Level Interaction Insights into Carbon Utilization and Element Cycling Functions of Hydrothermarchaeota in Hydrothermal Sediment.</title>
        <authorList>
            <person name="Zhou Z."/>
            <person name="Liu Y."/>
            <person name="Xu W."/>
            <person name="Pan J."/>
            <person name="Luo Z.H."/>
            <person name="Li M."/>
        </authorList>
    </citation>
    <scope>NUCLEOTIDE SEQUENCE</scope>
    <source>
        <strain evidence="6">HyVt-388</strain>
    </source>
</reference>
<dbReference type="InterPro" id="IPR000537">
    <property type="entry name" value="UbiA_prenyltransferase"/>
</dbReference>
<feature type="transmembrane region" description="Helical" evidence="5">
    <location>
        <begin position="137"/>
        <end position="157"/>
    </location>
</feature>
<evidence type="ECO:0000256" key="1">
    <source>
        <dbReference type="ARBA" id="ARBA00004141"/>
    </source>
</evidence>
<evidence type="ECO:0000313" key="6">
    <source>
        <dbReference type="EMBL" id="HEC77538.1"/>
    </source>
</evidence>
<proteinExistence type="predicted"/>
<feature type="transmembrane region" description="Helical" evidence="5">
    <location>
        <begin position="208"/>
        <end position="231"/>
    </location>
</feature>
<gene>
    <name evidence="6" type="ORF">ENI34_00160</name>
</gene>
<feature type="transmembrane region" description="Helical" evidence="5">
    <location>
        <begin position="267"/>
        <end position="287"/>
    </location>
</feature>
<dbReference type="Pfam" id="PF01040">
    <property type="entry name" value="UbiA"/>
    <property type="match status" value="1"/>
</dbReference>
<keyword evidence="2 5" id="KW-0812">Transmembrane</keyword>
<evidence type="ECO:0000256" key="3">
    <source>
        <dbReference type="ARBA" id="ARBA00022989"/>
    </source>
</evidence>
<keyword evidence="4 5" id="KW-0472">Membrane</keyword>
<dbReference type="GO" id="GO:0016765">
    <property type="term" value="F:transferase activity, transferring alkyl or aryl (other than methyl) groups"/>
    <property type="evidence" value="ECO:0007669"/>
    <property type="project" value="InterPro"/>
</dbReference>
<organism evidence="6 7">
    <name type="scientific">candidate division WOR-3 bacterium</name>
    <dbReference type="NCBI Taxonomy" id="2052148"/>
    <lineage>
        <taxon>Bacteria</taxon>
        <taxon>Bacteria division WOR-3</taxon>
    </lineage>
</organism>
<dbReference type="EMBL" id="DRIG01000002">
    <property type="protein sequence ID" value="HEC77538.1"/>
    <property type="molecule type" value="Genomic_DNA"/>
</dbReference>
<dbReference type="AlphaFoldDB" id="A0A9C9EKB2"/>
<feature type="transmembrane region" description="Helical" evidence="5">
    <location>
        <begin position="237"/>
        <end position="255"/>
    </location>
</feature>
<evidence type="ECO:0008006" key="8">
    <source>
        <dbReference type="Google" id="ProtNLM"/>
    </source>
</evidence>